<feature type="compositionally biased region" description="Low complexity" evidence="3">
    <location>
        <begin position="107"/>
        <end position="118"/>
    </location>
</feature>
<feature type="region of interest" description="Disordered" evidence="3">
    <location>
        <begin position="101"/>
        <end position="135"/>
    </location>
</feature>
<dbReference type="PANTHER" id="PTHR30536">
    <property type="entry name" value="ALTRONATE/GALACTARATE DEHYDRATASE"/>
    <property type="match status" value="1"/>
</dbReference>
<dbReference type="GO" id="GO:0019698">
    <property type="term" value="P:D-galacturonate catabolic process"/>
    <property type="evidence" value="ECO:0007669"/>
    <property type="project" value="TreeGrafter"/>
</dbReference>
<dbReference type="Proteomes" id="UP000283880">
    <property type="component" value="Unassembled WGS sequence"/>
</dbReference>
<evidence type="ECO:0000259" key="4">
    <source>
        <dbReference type="SMART" id="SM00858"/>
    </source>
</evidence>
<protein>
    <submittedName>
        <fullName evidence="5">Altronate dehydratase</fullName>
    </submittedName>
</protein>
<dbReference type="InterPro" id="IPR052172">
    <property type="entry name" value="UxaA_altronate/galactarate_dh"/>
</dbReference>
<keyword evidence="2" id="KW-0456">Lyase</keyword>
<sequence>MKTTYFKIHEADNVAIALEQLAPGSEIQFTGGSCTAAETIPRGHKVALADLEPGQDVIKYGYPIGRATKRVPAGSWVHSHNMRTNLEGTLEYEYRPSYSVRTGEAGTPGTAVPVETAPPARPAPTPAGPTFKGYRRKNGAVGVRNEIWIIPTVSCANHTADVLAKLASVDFGDACDGIFAFPHNSGCSQLGDDHRMTQKLLAAIAKHPNAGGVLLVSLGCENNNIHEFLPVLGDYDRDRFRVLVTQEAGDELGTGLELLRELAEIVKQDKRVRVPASELKIAFKCGGSDSLSGVTANPLCGTVADRITSLGGSAVLTEVPEMFGAETILMNRADSRETFEKVVNLINSFKQYYLDYGQPVYENPSPGNKEGGITTLEEKSLGCVQKGGRAVVSDTLDYGEQIRRSGLNLMTGPGNDNVSITDLVASGAQILLFTTGRGNPLGTAIPCIKLSSNTALYERKRHWIDFNAGTIVDGDSLEKLSEKLWKLVLEVASGKKTRSEINGFREIMLFKNGVLL</sequence>
<dbReference type="EMBL" id="QSBM01000009">
    <property type="protein sequence ID" value="RGX29016.1"/>
    <property type="molecule type" value="Genomic_DNA"/>
</dbReference>
<dbReference type="InterPro" id="IPR044144">
    <property type="entry name" value="SAF_UxaA/GarD"/>
</dbReference>
<dbReference type="Pfam" id="PF04295">
    <property type="entry name" value="GD_AH_second"/>
    <property type="match status" value="1"/>
</dbReference>
<gene>
    <name evidence="5" type="ORF">DWV29_13220</name>
</gene>
<dbReference type="GO" id="GO:0016829">
    <property type="term" value="F:lyase activity"/>
    <property type="evidence" value="ECO:0007669"/>
    <property type="project" value="UniProtKB-KW"/>
</dbReference>
<feature type="domain" description="SAF" evidence="4">
    <location>
        <begin position="12"/>
        <end position="83"/>
    </location>
</feature>
<dbReference type="Pfam" id="PF20629">
    <property type="entry name" value="GD_AH_C"/>
    <property type="match status" value="1"/>
</dbReference>
<dbReference type="Gene3D" id="2.30.130.110">
    <property type="match status" value="1"/>
</dbReference>
<evidence type="ECO:0000256" key="1">
    <source>
        <dbReference type="ARBA" id="ARBA00010986"/>
    </source>
</evidence>
<dbReference type="OrthoDB" id="9804574at2"/>
<dbReference type="AlphaFoldDB" id="A0A413FEU9"/>
<evidence type="ECO:0000256" key="3">
    <source>
        <dbReference type="SAM" id="MobiDB-lite"/>
    </source>
</evidence>
<evidence type="ECO:0000256" key="2">
    <source>
        <dbReference type="ARBA" id="ARBA00023239"/>
    </source>
</evidence>
<dbReference type="RefSeq" id="WP_117777500.1">
    <property type="nucleotide sequence ID" value="NZ_JAWYJI010000193.1"/>
</dbReference>
<reference evidence="5 6" key="1">
    <citation type="submission" date="2018-08" db="EMBL/GenBank/DDBJ databases">
        <title>A genome reference for cultivated species of the human gut microbiota.</title>
        <authorList>
            <person name="Zou Y."/>
            <person name="Xue W."/>
            <person name="Luo G."/>
        </authorList>
    </citation>
    <scope>NUCLEOTIDE SEQUENCE [LARGE SCALE GENOMIC DNA]</scope>
    <source>
        <strain evidence="5 6">AF04-15</strain>
    </source>
</reference>
<evidence type="ECO:0000313" key="5">
    <source>
        <dbReference type="EMBL" id="RGX29016.1"/>
    </source>
</evidence>
<proteinExistence type="inferred from homology"/>
<dbReference type="InterPro" id="IPR013974">
    <property type="entry name" value="SAF"/>
</dbReference>
<accession>A0A413FEU9</accession>
<comment type="similarity">
    <text evidence="1">Belongs to the UxaA family.</text>
</comment>
<dbReference type="InterPro" id="IPR048332">
    <property type="entry name" value="GD_AH_C"/>
</dbReference>
<dbReference type="InterPro" id="IPR007392">
    <property type="entry name" value="GD_AH_second"/>
</dbReference>
<organism evidence="5 6">
    <name type="scientific">Enterocloster asparagiformis</name>
    <dbReference type="NCBI Taxonomy" id="333367"/>
    <lineage>
        <taxon>Bacteria</taxon>
        <taxon>Bacillati</taxon>
        <taxon>Bacillota</taxon>
        <taxon>Clostridia</taxon>
        <taxon>Lachnospirales</taxon>
        <taxon>Lachnospiraceae</taxon>
        <taxon>Enterocloster</taxon>
    </lineage>
</organism>
<dbReference type="CDD" id="cd11613">
    <property type="entry name" value="SAF_AH_GD"/>
    <property type="match status" value="1"/>
</dbReference>
<dbReference type="PANTHER" id="PTHR30536:SF5">
    <property type="entry name" value="ALTRONATE DEHYDRATASE"/>
    <property type="match status" value="1"/>
</dbReference>
<comment type="caution">
    <text evidence="5">The sequence shown here is derived from an EMBL/GenBank/DDBJ whole genome shotgun (WGS) entry which is preliminary data.</text>
</comment>
<evidence type="ECO:0000313" key="6">
    <source>
        <dbReference type="Proteomes" id="UP000283880"/>
    </source>
</evidence>
<dbReference type="Pfam" id="PF08666">
    <property type="entry name" value="SAF"/>
    <property type="match status" value="1"/>
</dbReference>
<name>A0A413FEU9_9FIRM</name>
<dbReference type="SMART" id="SM00858">
    <property type="entry name" value="SAF"/>
    <property type="match status" value="1"/>
</dbReference>